<proteinExistence type="predicted"/>
<dbReference type="EMBL" id="GL377312">
    <property type="protein sequence ID" value="EFI92990.1"/>
    <property type="molecule type" value="Genomic_DNA"/>
</dbReference>
<dbReference type="KEGG" id="scm:SCHCO_01105167"/>
<evidence type="ECO:0000313" key="1">
    <source>
        <dbReference type="EMBL" id="EFI92990.1"/>
    </source>
</evidence>
<dbReference type="Proteomes" id="UP000007431">
    <property type="component" value="Unassembled WGS sequence"/>
</dbReference>
<sequence>MCLNHPYNAQYIQDFVARLSRSMRKRAIRQCKATSIFTKRAAVCAYCSRVVIFNRAYDLYRLCAHMRDYHYSYGRVWADGVLDDTQTEGWEGLPLGPRVRVSASLQQQLAEGGTETIRGAGYVSAVTFSEAQHIVYLEVREHTIRQRDPLLIEP</sequence>
<dbReference type="AlphaFoldDB" id="D8QHU7"/>
<protein>
    <submittedName>
        <fullName evidence="1">Uncharacterized protein</fullName>
    </submittedName>
</protein>
<keyword evidence="2" id="KW-1185">Reference proteome</keyword>
<evidence type="ECO:0000313" key="2">
    <source>
        <dbReference type="Proteomes" id="UP000007431"/>
    </source>
</evidence>
<dbReference type="GeneID" id="9591664"/>
<gene>
    <name evidence="1" type="ORF">SCHCODRAFT_113443</name>
</gene>
<dbReference type="HOGENOM" id="CLU_1866293_0_0_1"/>
<dbReference type="InParanoid" id="D8QHU7"/>
<reference evidence="1 2" key="1">
    <citation type="journal article" date="2010" name="Nat. Biotechnol.">
        <title>Genome sequence of the model mushroom Schizophyllum commune.</title>
        <authorList>
            <person name="Ohm R.A."/>
            <person name="de Jong J.F."/>
            <person name="Lugones L.G."/>
            <person name="Aerts A."/>
            <person name="Kothe E."/>
            <person name="Stajich J.E."/>
            <person name="de Vries R.P."/>
            <person name="Record E."/>
            <person name="Levasseur A."/>
            <person name="Baker S.E."/>
            <person name="Bartholomew K.A."/>
            <person name="Coutinho P.M."/>
            <person name="Erdmann S."/>
            <person name="Fowler T.J."/>
            <person name="Gathman A.C."/>
            <person name="Lombard V."/>
            <person name="Henrissat B."/>
            <person name="Knabe N."/>
            <person name="Kuees U."/>
            <person name="Lilly W.W."/>
            <person name="Lindquist E."/>
            <person name="Lucas S."/>
            <person name="Magnuson J.K."/>
            <person name="Piumi F."/>
            <person name="Raudaskoski M."/>
            <person name="Salamov A."/>
            <person name="Schmutz J."/>
            <person name="Schwarze F.W.M.R."/>
            <person name="vanKuyk P.A."/>
            <person name="Horton J.S."/>
            <person name="Grigoriev I.V."/>
            <person name="Woesten H.A.B."/>
        </authorList>
    </citation>
    <scope>NUCLEOTIDE SEQUENCE [LARGE SCALE GENOMIC DNA]</scope>
    <source>
        <strain evidence="2">H4-8 / FGSC 9210</strain>
    </source>
</reference>
<organism evidence="2">
    <name type="scientific">Schizophyllum commune (strain H4-8 / FGSC 9210)</name>
    <name type="common">Split gill fungus</name>
    <dbReference type="NCBI Taxonomy" id="578458"/>
    <lineage>
        <taxon>Eukaryota</taxon>
        <taxon>Fungi</taxon>
        <taxon>Dikarya</taxon>
        <taxon>Basidiomycota</taxon>
        <taxon>Agaricomycotina</taxon>
        <taxon>Agaricomycetes</taxon>
        <taxon>Agaricomycetidae</taxon>
        <taxon>Agaricales</taxon>
        <taxon>Schizophyllaceae</taxon>
        <taxon>Schizophyllum</taxon>
    </lineage>
</organism>
<name>D8QHU7_SCHCM</name>
<accession>D8QHU7</accession>
<feature type="non-terminal residue" evidence="1">
    <location>
        <position position="154"/>
    </location>
</feature>
<dbReference type="VEuPathDB" id="FungiDB:SCHCODRAFT_01105167"/>